<evidence type="ECO:0000313" key="2">
    <source>
        <dbReference type="Proteomes" id="UP001319921"/>
    </source>
</evidence>
<gene>
    <name evidence="1" type="ORF">SACC_12410</name>
</gene>
<dbReference type="AlphaFoldDB" id="A0AAQ4CQZ3"/>
<dbReference type="GeneID" id="68865981"/>
<name>A0AAQ4CQZ3_9CREN</name>
<dbReference type="Proteomes" id="UP001319921">
    <property type="component" value="Chromosome"/>
</dbReference>
<sequence>MVNYLPYMNMDEQLILQQVVPELRPLYLSLLAYKSACSGDISSSAYYLQSARDSPFINPYSLKVHGLTNPVCYEAMLKTLNAFSPMDHWRHALASILILTKEYINMNDKFISDVNETASKEIDSVLHTGIPTYYLYKAFIERSYDYEHKRYLQRYFKEVSPQITIFYQPLYDYANYVLSMAKGVVNLDLPILGAMTTFFTLDVMEILEETIKKLSEHVVFGFIQALDLYFASREMTKIADEVKNIDVFNIEQTEKVKEKAMKSLAEAEKALQKHGQYHLAEALNLQFNYLSGNRKKISEHIRKFMQWIPMQGYDVAYRDYAFYLLKAVDDPIERRTVCSSIKIYDNELRALCT</sequence>
<dbReference type="EMBL" id="AP025226">
    <property type="protein sequence ID" value="BDB98224.1"/>
    <property type="molecule type" value="Genomic_DNA"/>
</dbReference>
<protein>
    <submittedName>
        <fullName evidence="1">Uncharacterized protein</fullName>
    </submittedName>
</protein>
<reference evidence="1 2" key="1">
    <citation type="journal article" date="2022" name="Microbiol. Resour. Announc.">
        <title>Complete Genome Sequence of the Hyperthermophilic and Acidophilic Archaeon Saccharolobus caldissimus Strain HS-3T.</title>
        <authorList>
            <person name="Sakai H.D."/>
            <person name="Kurosawa N."/>
        </authorList>
    </citation>
    <scope>NUCLEOTIDE SEQUENCE [LARGE SCALE GENOMIC DNA]</scope>
    <source>
        <strain evidence="1 2">JCM32116</strain>
    </source>
</reference>
<organism evidence="1 2">
    <name type="scientific">Saccharolobus caldissimus</name>
    <dbReference type="NCBI Taxonomy" id="1702097"/>
    <lineage>
        <taxon>Archaea</taxon>
        <taxon>Thermoproteota</taxon>
        <taxon>Thermoprotei</taxon>
        <taxon>Sulfolobales</taxon>
        <taxon>Sulfolobaceae</taxon>
        <taxon>Saccharolobus</taxon>
    </lineage>
</organism>
<proteinExistence type="predicted"/>
<evidence type="ECO:0000313" key="1">
    <source>
        <dbReference type="EMBL" id="BDB98224.1"/>
    </source>
</evidence>
<dbReference type="KEGG" id="scas:SACC_12410"/>
<accession>A0AAQ4CQZ3</accession>
<dbReference type="RefSeq" id="WP_229572141.1">
    <property type="nucleotide sequence ID" value="NZ_AP025226.1"/>
</dbReference>
<keyword evidence="2" id="KW-1185">Reference proteome</keyword>